<comment type="caution">
    <text evidence="1">The sequence shown here is derived from an EMBL/GenBank/DDBJ whole genome shotgun (WGS) entry which is preliminary data.</text>
</comment>
<accession>A0AAD8EFP0</accession>
<feature type="non-terminal residue" evidence="1">
    <location>
        <position position="1"/>
    </location>
</feature>
<sequence>MKKVIALSIYVKIQLEPIRVILLFRFTSVTTTPTQICTDEFCTTGSLLLRHR</sequence>
<proteinExistence type="predicted"/>
<dbReference type="AlphaFoldDB" id="A0AAD8EFP0"/>
<organism evidence="1 2">
    <name type="scientific">Diploptera punctata</name>
    <name type="common">Pacific beetle cockroach</name>
    <dbReference type="NCBI Taxonomy" id="6984"/>
    <lineage>
        <taxon>Eukaryota</taxon>
        <taxon>Metazoa</taxon>
        <taxon>Ecdysozoa</taxon>
        <taxon>Arthropoda</taxon>
        <taxon>Hexapoda</taxon>
        <taxon>Insecta</taxon>
        <taxon>Pterygota</taxon>
        <taxon>Neoptera</taxon>
        <taxon>Polyneoptera</taxon>
        <taxon>Dictyoptera</taxon>
        <taxon>Blattodea</taxon>
        <taxon>Blaberoidea</taxon>
        <taxon>Blaberidae</taxon>
        <taxon>Diplopterinae</taxon>
        <taxon>Diploptera</taxon>
    </lineage>
</organism>
<reference evidence="1" key="2">
    <citation type="submission" date="2023-05" db="EMBL/GenBank/DDBJ databases">
        <authorList>
            <person name="Fouks B."/>
        </authorList>
    </citation>
    <scope>NUCLEOTIDE SEQUENCE</scope>
    <source>
        <strain evidence="1">Stay&amp;Tobe</strain>
        <tissue evidence="1">Testes</tissue>
    </source>
</reference>
<evidence type="ECO:0000313" key="1">
    <source>
        <dbReference type="EMBL" id="KAJ9587997.1"/>
    </source>
</evidence>
<reference evidence="1" key="1">
    <citation type="journal article" date="2023" name="IScience">
        <title>Live-bearing cockroach genome reveals convergent evolutionary mechanisms linked to viviparity in insects and beyond.</title>
        <authorList>
            <person name="Fouks B."/>
            <person name="Harrison M.C."/>
            <person name="Mikhailova A.A."/>
            <person name="Marchal E."/>
            <person name="English S."/>
            <person name="Carruthers M."/>
            <person name="Jennings E.C."/>
            <person name="Chiamaka E.L."/>
            <person name="Frigard R.A."/>
            <person name="Pippel M."/>
            <person name="Attardo G.M."/>
            <person name="Benoit J.B."/>
            <person name="Bornberg-Bauer E."/>
            <person name="Tobe S.S."/>
        </authorList>
    </citation>
    <scope>NUCLEOTIDE SEQUENCE</scope>
    <source>
        <strain evidence="1">Stay&amp;Tobe</strain>
    </source>
</reference>
<name>A0AAD8EFP0_DIPPU</name>
<keyword evidence="2" id="KW-1185">Reference proteome</keyword>
<evidence type="ECO:0000313" key="2">
    <source>
        <dbReference type="Proteomes" id="UP001233999"/>
    </source>
</evidence>
<protein>
    <submittedName>
        <fullName evidence="1">Uncharacterized protein</fullName>
    </submittedName>
</protein>
<gene>
    <name evidence="1" type="ORF">L9F63_028193</name>
</gene>
<dbReference type="Proteomes" id="UP001233999">
    <property type="component" value="Unassembled WGS sequence"/>
</dbReference>
<dbReference type="EMBL" id="JASPKZ010006003">
    <property type="protein sequence ID" value="KAJ9587997.1"/>
    <property type="molecule type" value="Genomic_DNA"/>
</dbReference>